<evidence type="ECO:0000256" key="2">
    <source>
        <dbReference type="ARBA" id="ARBA00022692"/>
    </source>
</evidence>
<feature type="domain" description="Yip1" evidence="6">
    <location>
        <begin position="13"/>
        <end position="179"/>
    </location>
</feature>
<feature type="transmembrane region" description="Helical" evidence="5">
    <location>
        <begin position="130"/>
        <end position="147"/>
    </location>
</feature>
<dbReference type="Proteomes" id="UP000603602">
    <property type="component" value="Unassembled WGS sequence"/>
</dbReference>
<organism evidence="7 8">
    <name type="scientific">Thauera sedimentorum</name>
    <dbReference type="NCBI Taxonomy" id="2767595"/>
    <lineage>
        <taxon>Bacteria</taxon>
        <taxon>Pseudomonadati</taxon>
        <taxon>Pseudomonadota</taxon>
        <taxon>Betaproteobacteria</taxon>
        <taxon>Rhodocyclales</taxon>
        <taxon>Zoogloeaceae</taxon>
        <taxon>Thauera</taxon>
    </lineage>
</organism>
<feature type="transmembrane region" description="Helical" evidence="5">
    <location>
        <begin position="105"/>
        <end position="124"/>
    </location>
</feature>
<feature type="transmembrane region" description="Helical" evidence="5">
    <location>
        <begin position="65"/>
        <end position="84"/>
    </location>
</feature>
<dbReference type="InterPro" id="IPR006977">
    <property type="entry name" value="Yip1_dom"/>
</dbReference>
<keyword evidence="8" id="KW-1185">Reference proteome</keyword>
<comment type="caution">
    <text evidence="7">The sequence shown here is derived from an EMBL/GenBank/DDBJ whole genome shotgun (WGS) entry which is preliminary data.</text>
</comment>
<evidence type="ECO:0000256" key="4">
    <source>
        <dbReference type="ARBA" id="ARBA00023136"/>
    </source>
</evidence>
<evidence type="ECO:0000256" key="1">
    <source>
        <dbReference type="ARBA" id="ARBA00004141"/>
    </source>
</evidence>
<name>A0ABR9BCG8_9RHOO</name>
<sequence length="192" mass="20495">MSEFLEYPRMLWSSSAGWARLARTRPAIAAMFLHLVLPLSLLPPLMLIHAGGHIGSVHFPSVAPWVWWSVAALFLVLELLTVPLMARLLQTLSRSNGGTGEHRPAFTIAAVAPVPLWLSSLVLFQDSAALALTIPALALLGSASLVYRGVGALLDIRDEVVAAEVANITIATGLLAWLSILSAALIPLLIAR</sequence>
<evidence type="ECO:0000256" key="5">
    <source>
        <dbReference type="SAM" id="Phobius"/>
    </source>
</evidence>
<dbReference type="EMBL" id="JACYTO010000001">
    <property type="protein sequence ID" value="MBD8502926.1"/>
    <property type="molecule type" value="Genomic_DNA"/>
</dbReference>
<reference evidence="8" key="1">
    <citation type="submission" date="2023-07" db="EMBL/GenBank/DDBJ databases">
        <title>Thauera sp. CAU 1555 isolated from sand of Yaerae Beach.</title>
        <authorList>
            <person name="Kim W."/>
        </authorList>
    </citation>
    <scope>NUCLEOTIDE SEQUENCE [LARGE SCALE GENOMIC DNA]</scope>
    <source>
        <strain evidence="8">CAU 1555</strain>
    </source>
</reference>
<accession>A0ABR9BCG8</accession>
<evidence type="ECO:0000259" key="6">
    <source>
        <dbReference type="Pfam" id="PF04893"/>
    </source>
</evidence>
<proteinExistence type="predicted"/>
<keyword evidence="4 5" id="KW-0472">Membrane</keyword>
<evidence type="ECO:0000313" key="7">
    <source>
        <dbReference type="EMBL" id="MBD8502926.1"/>
    </source>
</evidence>
<dbReference type="RefSeq" id="WP_187717672.1">
    <property type="nucleotide sequence ID" value="NZ_JACTAH010000001.1"/>
</dbReference>
<feature type="transmembrane region" description="Helical" evidence="5">
    <location>
        <begin position="168"/>
        <end position="190"/>
    </location>
</feature>
<evidence type="ECO:0000313" key="8">
    <source>
        <dbReference type="Proteomes" id="UP000603602"/>
    </source>
</evidence>
<evidence type="ECO:0000256" key="3">
    <source>
        <dbReference type="ARBA" id="ARBA00022989"/>
    </source>
</evidence>
<comment type="subcellular location">
    <subcellularLocation>
        <location evidence="1">Membrane</location>
        <topology evidence="1">Multi-pass membrane protein</topology>
    </subcellularLocation>
</comment>
<feature type="transmembrane region" description="Helical" evidence="5">
    <location>
        <begin position="27"/>
        <end position="45"/>
    </location>
</feature>
<protein>
    <submittedName>
        <fullName evidence="7">DUF1282 family protein</fullName>
    </submittedName>
</protein>
<dbReference type="Pfam" id="PF04893">
    <property type="entry name" value="Yip1"/>
    <property type="match status" value="1"/>
</dbReference>
<gene>
    <name evidence="7" type="ORF">IFO67_08535</name>
</gene>
<keyword evidence="2 5" id="KW-0812">Transmembrane</keyword>
<keyword evidence="3 5" id="KW-1133">Transmembrane helix</keyword>